<dbReference type="PANTHER" id="PTHR30575">
    <property type="entry name" value="PEPTIDASE M20"/>
    <property type="match status" value="1"/>
</dbReference>
<dbReference type="InterPro" id="IPR017439">
    <property type="entry name" value="Amidohydrolase"/>
</dbReference>
<keyword evidence="3" id="KW-1185">Reference proteome</keyword>
<comment type="caution">
    <text evidence="2">The sequence shown here is derived from an EMBL/GenBank/DDBJ whole genome shotgun (WGS) entry which is preliminary data.</text>
</comment>
<dbReference type="Pfam" id="PF07687">
    <property type="entry name" value="M20_dimer"/>
    <property type="match status" value="1"/>
</dbReference>
<dbReference type="Proteomes" id="UP001272515">
    <property type="component" value="Unassembled WGS sequence"/>
</dbReference>
<reference evidence="2 3" key="1">
    <citation type="submission" date="2023-10" db="EMBL/GenBank/DDBJ databases">
        <title>Veillonella sp. nov., isolated from a pig farm feces dump.</title>
        <authorList>
            <person name="Chang Y.-H."/>
        </authorList>
    </citation>
    <scope>NUCLEOTIDE SEQUENCE [LARGE SCALE GENOMIC DNA]</scope>
    <source>
        <strain evidence="2 3">YH-vei2233</strain>
    </source>
</reference>
<dbReference type="SUPFAM" id="SSF53187">
    <property type="entry name" value="Zn-dependent exopeptidases"/>
    <property type="match status" value="1"/>
</dbReference>
<evidence type="ECO:0000259" key="1">
    <source>
        <dbReference type="Pfam" id="PF07687"/>
    </source>
</evidence>
<dbReference type="PIRSF" id="PIRSF005962">
    <property type="entry name" value="Pept_M20D_amidohydro"/>
    <property type="match status" value="1"/>
</dbReference>
<evidence type="ECO:0000313" key="3">
    <source>
        <dbReference type="Proteomes" id="UP001272515"/>
    </source>
</evidence>
<organism evidence="2 3">
    <name type="scientific">Veillonella absiana</name>
    <dbReference type="NCBI Taxonomy" id="3079305"/>
    <lineage>
        <taxon>Bacteria</taxon>
        <taxon>Bacillati</taxon>
        <taxon>Bacillota</taxon>
        <taxon>Negativicutes</taxon>
        <taxon>Veillonellales</taxon>
        <taxon>Veillonellaceae</taxon>
        <taxon>Veillonella</taxon>
    </lineage>
</organism>
<dbReference type="InterPro" id="IPR052030">
    <property type="entry name" value="Peptidase_M20/M20A_hydrolases"/>
</dbReference>
<dbReference type="Pfam" id="PF01546">
    <property type="entry name" value="Peptidase_M20"/>
    <property type="match status" value="1"/>
</dbReference>
<name>A0ABU3Z6P2_9FIRM</name>
<dbReference type="NCBIfam" id="TIGR01891">
    <property type="entry name" value="amidohydrolases"/>
    <property type="match status" value="1"/>
</dbReference>
<sequence length="433" mass="46604">MNSLEFARQHTEQFIARRRDLHKHPEPGWLEYRTAAFAATVLTELGYDIKAGAEVLDLDARMGLPSEAVMKAAMERAIAEGADPKWVDIFGYGKTALVATMKFSDDGPTVAFRSDIDSNDVQESDSPEHMPAREGFSSIHEKAMHACGHDVHLTMILGLAEYLATNKDKLQGTVKLIIQPAEEGVRGAAAMEAAGVVDDVDIFFGTHIGIDKNLAGCLACSDPGFLATSKIDASFQGYSAHAGASPEQAKNAMLAACTAVINLQAIARHSKGISRVNVGTLEAGTGRNVTPDVASLKLEIRGETTEINDYMEQRCHTILEAAAAMHDCTVNITKAGSAPVVMNSDTLATEVQELANELGIFKRVDFSYSGGGSEDCAYFTRRVIELGGQATYMILGSDIKAPHHNPLFDIDEKDMIHGVALMGALAEKYLQSK</sequence>
<dbReference type="EMBL" id="JAWJZB010000002">
    <property type="protein sequence ID" value="MDV5087588.1"/>
    <property type="molecule type" value="Genomic_DNA"/>
</dbReference>
<dbReference type="InterPro" id="IPR002933">
    <property type="entry name" value="Peptidase_M20"/>
</dbReference>
<dbReference type="InterPro" id="IPR011650">
    <property type="entry name" value="Peptidase_M20_dimer"/>
</dbReference>
<dbReference type="PANTHER" id="PTHR30575:SF3">
    <property type="entry name" value="PEPTIDASE M20 DIMERISATION DOMAIN-CONTAINING PROTEIN"/>
    <property type="match status" value="1"/>
</dbReference>
<dbReference type="Gene3D" id="3.40.630.10">
    <property type="entry name" value="Zn peptidases"/>
    <property type="match status" value="2"/>
</dbReference>
<feature type="domain" description="Peptidase M20 dimerisation" evidence="1">
    <location>
        <begin position="235"/>
        <end position="323"/>
    </location>
</feature>
<dbReference type="InterPro" id="IPR036264">
    <property type="entry name" value="Bact_exopeptidase_dim_dom"/>
</dbReference>
<evidence type="ECO:0000313" key="2">
    <source>
        <dbReference type="EMBL" id="MDV5087588.1"/>
    </source>
</evidence>
<gene>
    <name evidence="2" type="ORF">RVY80_01805</name>
</gene>
<dbReference type="SUPFAM" id="SSF55031">
    <property type="entry name" value="Bacterial exopeptidase dimerisation domain"/>
    <property type="match status" value="1"/>
</dbReference>
<dbReference type="RefSeq" id="WP_317329430.1">
    <property type="nucleotide sequence ID" value="NZ_JAWJZA010000005.1"/>
</dbReference>
<proteinExistence type="predicted"/>
<protein>
    <submittedName>
        <fullName evidence="2">Amidohydrolase</fullName>
    </submittedName>
</protein>
<accession>A0ABU3Z6P2</accession>